<evidence type="ECO:0000256" key="8">
    <source>
        <dbReference type="SAM" id="Coils"/>
    </source>
</evidence>
<feature type="coiled-coil region" evidence="8">
    <location>
        <begin position="888"/>
        <end position="951"/>
    </location>
</feature>
<keyword evidence="4" id="KW-0963">Cytoplasm</keyword>
<dbReference type="Pfam" id="PF25496">
    <property type="entry name" value="URGCP"/>
    <property type="match status" value="1"/>
</dbReference>
<dbReference type="InterPro" id="IPR030383">
    <property type="entry name" value="G_VLIG_dom"/>
</dbReference>
<dbReference type="InParanoid" id="A0A672KM97"/>
<keyword evidence="7" id="KW-0539">Nucleus</keyword>
<evidence type="ECO:0000256" key="7">
    <source>
        <dbReference type="ARBA" id="ARBA00023242"/>
    </source>
</evidence>
<evidence type="ECO:0000313" key="10">
    <source>
        <dbReference type="Ensembl" id="ENSSGRP00000011287.1"/>
    </source>
</evidence>
<keyword evidence="8" id="KW-0175">Coiled coil</keyword>
<reference evidence="10" key="2">
    <citation type="submission" date="2025-09" db="UniProtKB">
        <authorList>
            <consortium name="Ensembl"/>
        </authorList>
    </citation>
    <scope>IDENTIFICATION</scope>
</reference>
<dbReference type="GO" id="GO:0005525">
    <property type="term" value="F:GTP binding"/>
    <property type="evidence" value="ECO:0007669"/>
    <property type="project" value="UniProtKB-KW"/>
</dbReference>
<evidence type="ECO:0000256" key="3">
    <source>
        <dbReference type="ARBA" id="ARBA00006828"/>
    </source>
</evidence>
<accession>A0A672KM97</accession>
<name>A0A672KM97_SINGR</name>
<gene>
    <name evidence="10" type="primary">LOC107570573</name>
</gene>
<dbReference type="InterPro" id="IPR058641">
    <property type="entry name" value="GVIN1_dom"/>
</dbReference>
<protein>
    <submittedName>
        <fullName evidence="10">Interferon-induced very large GTPase 1-like</fullName>
    </submittedName>
</protein>
<dbReference type="GO" id="GO:0005737">
    <property type="term" value="C:cytoplasm"/>
    <property type="evidence" value="ECO:0007669"/>
    <property type="project" value="UniProtKB-SubCell"/>
</dbReference>
<dbReference type="Pfam" id="PF25974">
    <property type="entry name" value="URGCP_9th"/>
    <property type="match status" value="1"/>
</dbReference>
<reference evidence="10" key="1">
    <citation type="submission" date="2025-08" db="UniProtKB">
        <authorList>
            <consortium name="Ensembl"/>
        </authorList>
    </citation>
    <scope>IDENTIFICATION</scope>
</reference>
<keyword evidence="6" id="KW-0342">GTP-binding</keyword>
<organism evidence="10 11">
    <name type="scientific">Sinocyclocheilus grahami</name>
    <name type="common">Dianchi golden-line fish</name>
    <name type="synonym">Barbus grahami</name>
    <dbReference type="NCBI Taxonomy" id="75366"/>
    <lineage>
        <taxon>Eukaryota</taxon>
        <taxon>Metazoa</taxon>
        <taxon>Chordata</taxon>
        <taxon>Craniata</taxon>
        <taxon>Vertebrata</taxon>
        <taxon>Euteleostomi</taxon>
        <taxon>Actinopterygii</taxon>
        <taxon>Neopterygii</taxon>
        <taxon>Teleostei</taxon>
        <taxon>Ostariophysi</taxon>
        <taxon>Cypriniformes</taxon>
        <taxon>Cyprinidae</taxon>
        <taxon>Cyprininae</taxon>
        <taxon>Sinocyclocheilus</taxon>
    </lineage>
</organism>
<dbReference type="PROSITE" id="PS51717">
    <property type="entry name" value="G_VLIG"/>
    <property type="match status" value="1"/>
</dbReference>
<comment type="similarity">
    <text evidence="3">Belongs to the TRAFAC class dynamin-like GTPase superfamily. Very large inducible GTPase (VLIG) family.</text>
</comment>
<comment type="subcellular location">
    <subcellularLocation>
        <location evidence="2">Cytoplasm</location>
    </subcellularLocation>
    <subcellularLocation>
        <location evidence="1">Nucleus</location>
    </subcellularLocation>
</comment>
<evidence type="ECO:0000256" key="1">
    <source>
        <dbReference type="ARBA" id="ARBA00004123"/>
    </source>
</evidence>
<dbReference type="Ensembl" id="ENSSGRT00000012241.1">
    <property type="protein sequence ID" value="ENSSGRP00000011287.1"/>
    <property type="gene ID" value="ENSSGRG00000007370.1"/>
</dbReference>
<keyword evidence="11" id="KW-1185">Reference proteome</keyword>
<evidence type="ECO:0000256" key="6">
    <source>
        <dbReference type="ARBA" id="ARBA00023134"/>
    </source>
</evidence>
<dbReference type="InterPro" id="IPR057365">
    <property type="entry name" value="URGCP"/>
</dbReference>
<dbReference type="InterPro" id="IPR027417">
    <property type="entry name" value="P-loop_NTPase"/>
</dbReference>
<evidence type="ECO:0000256" key="5">
    <source>
        <dbReference type="ARBA" id="ARBA00022741"/>
    </source>
</evidence>
<proteinExistence type="inferred from homology"/>
<keyword evidence="5" id="KW-0547">Nucleotide-binding</keyword>
<feature type="domain" description="VLIG-type G" evidence="9">
    <location>
        <begin position="587"/>
        <end position="828"/>
    </location>
</feature>
<evidence type="ECO:0000313" key="11">
    <source>
        <dbReference type="Proteomes" id="UP000472262"/>
    </source>
</evidence>
<sequence>MHHNKLSPADVLQITKHSLLSRESCAEEELIQTFIQKLLMMNYRARYIKTEENNHTLIKTEEDHTQQRDKEVEGNIFDDDLKSISFSKKASNQSDPVHPMDVQMAVFHCADGFLKQLMVTKLSQCQYALPLLVPDPFTQQIEFPLWTFRQIKKSWKMRNNHEIITQTQPIYKAETPMVFFFRFGSVSSSKSQQMNNLINEKHNTILMDGVVEIAWFWPSGKDTDKFTDCVAFCNLHGDAGDHEKQLQILTEMASVNVVLLPKLDRNDKHAANIQNLYKDRKKPLICALTKDKSTVNEIKNDKYKIGLKDRNQSDVAKELRRVINACLSQSSSTFRLEDVSKHSDIRVDEEDDGDCRRGRGAAQQMMSLLGNKDLTKIKESFLPHQGKLWHQWCQKNKELHRPQADEKEIEKSKRNQMKELREQQHKVNINTYIQSFIKEMTCSHAENKMYFLKWLGIFLDAHTSQDISALHHKYDEKWSAVIKLKKNHYKSEQLNTDQTILEKISEYLQAAAFGLEHIMREIGQIYESCSSVKKNKKDLKDFSSLPSLAAEMMISGSPLELMDGDAAHVPVIWISAVLDQLIQKLGDQRVFVLSVLGLQSSGKSTMLNAMFGLQFAVSAGRCTRGAFMQLVRVSDEMKTLMNFDYILVVDTEGLRAPELAGRSTRDHDNELATFVVGIGNMTLINIFGENPSEMQDILQIVVQAFLRMKKVRLNPSCVFVHQNVSDITAGEKNMEGRRRLHETLDEMTKLAAEEEGCDAEHFSDIIKFDVQNDVKYFPHLWEGSPPMAPPNPNYCENIQELKETIMSHASKSCGMMLIDLKDRIKNLWEALLNEGFVFSFRNSLEISAYRKLETEYSKWSWSLRKAMLETENKLHNKIENETIHEVEETDLQRELKKTSEEVEKSMSEFFDKEKDKNILIQWKTSFDLKIKELQENIVSETKRKLNEILQQRDLKKKIDAQRTHHMNTLYEKSKELALTLKDKTNDDETLKKAFYLFWEHSVKKIITDTPIIKDIDTMRDVKRLLNDIHQGILPVDLWKEGSEYNDIFPVLSYSEYVIFRKSAQRVKEPHGFAETLSPDDEAQIRSLVTDVAQQTNKMIQSFNISKMGYNISYIQQLIDYIRKRVTEHQEESAKYVFKKEFFINLFFSLCKRTNTMITEQHRLSRDRNDPVIYLEKKREEFYSIFQKHCHGATSAAIFGEIICQKLKESIEQSVYKKTARDLTDEMRSNCESLNGNRSNLEKHILKTLADEDNFDKYMNYIHKPRDHFKSFIRDEVSQYITDQFSFSVHVLPKMEENIKLLQQKIMKAAHESTEYVQVNRGDAGLWWKSFTQHLSDELIFSEKDLSGVKHDDVDDFNLLEDVIRQELTDIMSDISSRFNTKTFPVKLDYKFRPDELLIDHLCQCCWVQCPFCKVICTNTIENHGGDHSVPFHRVTGLRGWCHYKTTHFSTQICTSAVANSIQSFCPNLSDKPVLWRDYRRAGGVYADWSITPDLSEPPYWKWFVCRFQKDLEKYYNNTFEGKGEIPDEWRTYSKQDAFDSLNKYI</sequence>
<dbReference type="Gene3D" id="3.40.50.300">
    <property type="entry name" value="P-loop containing nucleotide triphosphate hydrolases"/>
    <property type="match status" value="1"/>
</dbReference>
<dbReference type="Pfam" id="PF25683">
    <property type="entry name" value="URGCP_GTPase"/>
    <property type="match status" value="1"/>
</dbReference>
<dbReference type="Proteomes" id="UP000472262">
    <property type="component" value="Unassembled WGS sequence"/>
</dbReference>
<evidence type="ECO:0000256" key="4">
    <source>
        <dbReference type="ARBA" id="ARBA00022490"/>
    </source>
</evidence>
<dbReference type="OMA" id="CKVICTN"/>
<evidence type="ECO:0000256" key="2">
    <source>
        <dbReference type="ARBA" id="ARBA00004496"/>
    </source>
</evidence>
<dbReference type="GO" id="GO:0005634">
    <property type="term" value="C:nucleus"/>
    <property type="evidence" value="ECO:0007669"/>
    <property type="project" value="UniProtKB-SubCell"/>
</dbReference>
<dbReference type="PANTHER" id="PTHR22796:SF6">
    <property type="entry name" value="INTERFERON-INDUCED VERY LARGE GTPASE 1-RELATED"/>
    <property type="match status" value="1"/>
</dbReference>
<evidence type="ECO:0000259" key="9">
    <source>
        <dbReference type="PROSITE" id="PS51717"/>
    </source>
</evidence>
<dbReference type="PANTHER" id="PTHR22796">
    <property type="entry name" value="URG4-RELATED"/>
    <property type="match status" value="1"/>
</dbReference>
<dbReference type="SUPFAM" id="SSF52540">
    <property type="entry name" value="P-loop containing nucleoside triphosphate hydrolases"/>
    <property type="match status" value="1"/>
</dbReference>